<dbReference type="InterPro" id="IPR015029">
    <property type="entry name" value="PrnB"/>
</dbReference>
<sequence length="390" mass="43960">MTRKADKFDNWIRGAFVDLNTELEELYFSTDNPMNVDGVGDEIKQQIFEQGNAHIIELLDEGNTDEGFDGAFNLLGNLGLYFGALRRHEMTNPETEQTSPFVAASALGLQIAASLGVAPRFASSHLESHNKAIKGKPKSFTWLPDEQLFNEYNTRGILCFKRAADALTRVLPLGVSHPVTGMLLEDAKDALAKVITYNKALFNQLDIDRFFFCVRPYYKSYRVGKSIYRGANAGDISGINQIDMLLGLCRANDAYYSQILVEKMLYMLPEDQASMRDCMRRVSLLDEFLALADDCHNQPWFQENLTLFLQVCDMHGATAQQHHNLLVKKFVERPAKGLDSKFLKQLTASGPPLPKLMQSLTTLRDLRMAAKSTQTETRYNDIKRLRGLLG</sequence>
<dbReference type="GO" id="GO:0046872">
    <property type="term" value="F:metal ion binding"/>
    <property type="evidence" value="ECO:0007669"/>
    <property type="project" value="InterPro"/>
</dbReference>
<evidence type="ECO:0000313" key="1">
    <source>
        <dbReference type="EMBL" id="VAV86597.1"/>
    </source>
</evidence>
<name>A0A3B0R4P3_9ZZZZ</name>
<dbReference type="EMBL" id="UOEE01000003">
    <property type="protein sequence ID" value="VAV86597.1"/>
    <property type="molecule type" value="Genomic_DNA"/>
</dbReference>
<dbReference type="InterPro" id="IPR037217">
    <property type="entry name" value="Trp/Indoleamine_2_3_dOase-like"/>
</dbReference>
<gene>
    <name evidence="1" type="ORF">MNBD_ALPHA06-1806</name>
</gene>
<dbReference type="GO" id="GO:0019441">
    <property type="term" value="P:L-tryptophan catabolic process to kynurenine"/>
    <property type="evidence" value="ECO:0007669"/>
    <property type="project" value="InterPro"/>
</dbReference>
<dbReference type="Gene3D" id="1.20.58.480">
    <property type="match status" value="1"/>
</dbReference>
<dbReference type="Gene3D" id="1.20.58.600">
    <property type="match status" value="1"/>
</dbReference>
<dbReference type="SUPFAM" id="SSF140959">
    <property type="entry name" value="Indolic compounds 2,3-dioxygenase-like"/>
    <property type="match status" value="1"/>
</dbReference>
<reference evidence="1" key="1">
    <citation type="submission" date="2018-06" db="EMBL/GenBank/DDBJ databases">
        <authorList>
            <person name="Zhirakovskaya E."/>
        </authorList>
    </citation>
    <scope>NUCLEOTIDE SEQUENCE</scope>
</reference>
<dbReference type="GO" id="GO:0020037">
    <property type="term" value="F:heme binding"/>
    <property type="evidence" value="ECO:0007669"/>
    <property type="project" value="InterPro"/>
</dbReference>
<dbReference type="AlphaFoldDB" id="A0A3B0R4P3"/>
<protein>
    <recommendedName>
        <fullName evidence="2">Indoleamine 2,3-dioxygenase</fullName>
    </recommendedName>
</protein>
<dbReference type="Pfam" id="PF08933">
    <property type="entry name" value="PrnB"/>
    <property type="match status" value="1"/>
</dbReference>
<accession>A0A3B0R4P3</accession>
<proteinExistence type="predicted"/>
<organism evidence="1">
    <name type="scientific">hydrothermal vent metagenome</name>
    <dbReference type="NCBI Taxonomy" id="652676"/>
    <lineage>
        <taxon>unclassified sequences</taxon>
        <taxon>metagenomes</taxon>
        <taxon>ecological metagenomes</taxon>
    </lineage>
</organism>
<evidence type="ECO:0008006" key="2">
    <source>
        <dbReference type="Google" id="ProtNLM"/>
    </source>
</evidence>